<organism evidence="3 4">
    <name type="scientific">Allacma fusca</name>
    <dbReference type="NCBI Taxonomy" id="39272"/>
    <lineage>
        <taxon>Eukaryota</taxon>
        <taxon>Metazoa</taxon>
        <taxon>Ecdysozoa</taxon>
        <taxon>Arthropoda</taxon>
        <taxon>Hexapoda</taxon>
        <taxon>Collembola</taxon>
        <taxon>Symphypleona</taxon>
        <taxon>Sminthuridae</taxon>
        <taxon>Allacma</taxon>
    </lineage>
</organism>
<dbReference type="Pfam" id="PF05292">
    <property type="entry name" value="MCD"/>
    <property type="match status" value="1"/>
</dbReference>
<evidence type="ECO:0000313" key="4">
    <source>
        <dbReference type="Proteomes" id="UP000708208"/>
    </source>
</evidence>
<dbReference type="Proteomes" id="UP000708208">
    <property type="component" value="Unassembled WGS sequence"/>
</dbReference>
<dbReference type="InterPro" id="IPR035372">
    <property type="entry name" value="MCD_N"/>
</dbReference>
<dbReference type="AlphaFoldDB" id="A0A8J2Q212"/>
<dbReference type="GO" id="GO:0005782">
    <property type="term" value="C:peroxisomal matrix"/>
    <property type="evidence" value="ECO:0007669"/>
    <property type="project" value="TreeGrafter"/>
</dbReference>
<feature type="domain" description="Malonyl-CoA decarboxylase N-terminal" evidence="2">
    <location>
        <begin position="112"/>
        <end position="201"/>
    </location>
</feature>
<reference evidence="3" key="1">
    <citation type="submission" date="2021-06" db="EMBL/GenBank/DDBJ databases">
        <authorList>
            <person name="Hodson N. C."/>
            <person name="Mongue J. A."/>
            <person name="Jaron S. K."/>
        </authorList>
    </citation>
    <scope>NUCLEOTIDE SEQUENCE</scope>
</reference>
<accession>A0A8J2Q212</accession>
<dbReference type="GO" id="GO:2001294">
    <property type="term" value="P:malonyl-CoA catabolic process"/>
    <property type="evidence" value="ECO:0007669"/>
    <property type="project" value="TreeGrafter"/>
</dbReference>
<evidence type="ECO:0000313" key="3">
    <source>
        <dbReference type="EMBL" id="CAG7837537.1"/>
    </source>
</evidence>
<dbReference type="GO" id="GO:0005759">
    <property type="term" value="C:mitochondrial matrix"/>
    <property type="evidence" value="ECO:0007669"/>
    <property type="project" value="TreeGrafter"/>
</dbReference>
<comment type="caution">
    <text evidence="3">The sequence shown here is derived from an EMBL/GenBank/DDBJ whole genome shotgun (WGS) entry which is preliminary data.</text>
</comment>
<name>A0A8J2Q212_9HEXA</name>
<keyword evidence="4" id="KW-1185">Reference proteome</keyword>
<evidence type="ECO:0008006" key="5">
    <source>
        <dbReference type="Google" id="ProtNLM"/>
    </source>
</evidence>
<dbReference type="PANTHER" id="PTHR28641">
    <property type="match status" value="1"/>
</dbReference>
<gene>
    <name evidence="3" type="ORF">AFUS01_LOCUS46636</name>
</gene>
<dbReference type="OrthoDB" id="426718at2759"/>
<proteinExistence type="predicted"/>
<dbReference type="EMBL" id="CAJVCH010571447">
    <property type="protein sequence ID" value="CAG7837537.1"/>
    <property type="molecule type" value="Genomic_DNA"/>
</dbReference>
<sequence length="428" mass="49172">MLRAVFLKSGHPSRRLLRAVMSDDITALLVGFGRFNLNRRRLSVICDEDDGIVKQRRSELSEDLRNVVEYKRKGMRVSPIIVEKSIKDLCMTYNDAEPEDKFKFLEDLARNFATDKGSVNEAASSLLSCDDDKDRFKLEEQLRSCLIPDYHWVFLQIGKLDNGVKFLVDLRSDIIDLSRNNKSENIRTMNDNLRELISLWFAIGFLRLERVTWGSSCDMLQKISEYEAVHPMRNWSDLKRRVGPYRRCFVFTHGSMPREPVVVLHVFLTQSIPGKIATIVKSSQMMSIDSNNDVEHTVEDANLCDTAIFYSITSTQKGLLGIELGNFLIKCVVKELKSEFPKMKRFSSLSPIPGFKKWLISSICNGTKVLTQEEEDELQELLKVSAADINPKFLNILETDEYSTNEVLRQKMEKVLMRLCATYLAVIK</sequence>
<dbReference type="GO" id="GO:0006085">
    <property type="term" value="P:acetyl-CoA biosynthetic process"/>
    <property type="evidence" value="ECO:0007669"/>
    <property type="project" value="TreeGrafter"/>
</dbReference>
<dbReference type="GO" id="GO:0006633">
    <property type="term" value="P:fatty acid biosynthetic process"/>
    <property type="evidence" value="ECO:0007669"/>
    <property type="project" value="InterPro"/>
</dbReference>
<feature type="domain" description="Malonyl-CoA decarboxylase C-terminal" evidence="1">
    <location>
        <begin position="204"/>
        <end position="425"/>
    </location>
</feature>
<dbReference type="InterPro" id="IPR007956">
    <property type="entry name" value="Malonyl_CoA_deC_C"/>
</dbReference>
<dbReference type="PANTHER" id="PTHR28641:SF1">
    <property type="entry name" value="MALONYL-COA DECARBOXYLASE, MITOCHONDRIAL"/>
    <property type="match status" value="1"/>
</dbReference>
<feature type="non-terminal residue" evidence="3">
    <location>
        <position position="1"/>
    </location>
</feature>
<dbReference type="Pfam" id="PF17408">
    <property type="entry name" value="MCD_N"/>
    <property type="match status" value="1"/>
</dbReference>
<protein>
    <recommendedName>
        <fullName evidence="5">Malonyl-CoA decarboxylase</fullName>
    </recommendedName>
</protein>
<evidence type="ECO:0000259" key="2">
    <source>
        <dbReference type="Pfam" id="PF17408"/>
    </source>
</evidence>
<dbReference type="GO" id="GO:0050080">
    <property type="term" value="F:malonyl-CoA decarboxylase activity"/>
    <property type="evidence" value="ECO:0007669"/>
    <property type="project" value="InterPro"/>
</dbReference>
<evidence type="ECO:0000259" key="1">
    <source>
        <dbReference type="Pfam" id="PF05292"/>
    </source>
</evidence>
<dbReference type="InterPro" id="IPR038917">
    <property type="entry name" value="Malonyl_CoA_deC"/>
</dbReference>